<evidence type="ECO:0000313" key="2">
    <source>
        <dbReference type="Proteomes" id="UP000247702"/>
    </source>
</evidence>
<dbReference type="AlphaFoldDB" id="A0A2Z6QE52"/>
<protein>
    <recommendedName>
        <fullName evidence="3">Protein kinase domain-containing protein</fullName>
    </recommendedName>
</protein>
<evidence type="ECO:0008006" key="3">
    <source>
        <dbReference type="Google" id="ProtNLM"/>
    </source>
</evidence>
<dbReference type="Proteomes" id="UP000247702">
    <property type="component" value="Unassembled WGS sequence"/>
</dbReference>
<dbReference type="InterPro" id="IPR011009">
    <property type="entry name" value="Kinase-like_dom_sf"/>
</dbReference>
<sequence>MNDQNSTFDNEMRLRRYGRCYDCKQPKTGGSLWHYWCQTYYSKYFRDDFNSWTSGNELIDKFIQKKQLDALKYHDVIEWIPFDSLKDVGPLNDDEQSEPFFKATWIDGHIEKWKILNGSRINLNFLKLKSMIEASMYYEVVEWIPFDRFNDLQVFEGESGNTLIATWIDGPIRNWNYENNKWERFLADELFCLRSIGENISDFSEIIALNGFDVIRWFFFDRFKDIELIEGEFGTALNAHVPDWNFIPGDLDNIFDDGGNGNDNESVDEKEWAEMTEDWVTETHLLNVNLKRFNSSNISNEFLQEIGQGGFGTAFKTTWIDGYIYRWDYKENKWVRFNSIEDCLKRLDNSHTISQEFLQEVNTQLNAQRYEGSLREMLNKYNYKLSWWDRLQNLNFIAYALAGIYEANLVHKDLHSGNIVMSMRRRSDQKSGIKPWIRSRILSRIKYGFIHFTPDLPYFILDLSIFHPGSDHPGFDPYLSRI</sequence>
<dbReference type="EMBL" id="BEXD01000367">
    <property type="protein sequence ID" value="GBB86832.1"/>
    <property type="molecule type" value="Genomic_DNA"/>
</dbReference>
<gene>
    <name evidence="1" type="ORF">RclHR1_13280004</name>
</gene>
<reference evidence="1 2" key="1">
    <citation type="submission" date="2017-11" db="EMBL/GenBank/DDBJ databases">
        <title>The genome of Rhizophagus clarus HR1 reveals common genetic basis of auxotrophy among arbuscular mycorrhizal fungi.</title>
        <authorList>
            <person name="Kobayashi Y."/>
        </authorList>
    </citation>
    <scope>NUCLEOTIDE SEQUENCE [LARGE SCALE GENOMIC DNA]</scope>
    <source>
        <strain evidence="1 2">HR1</strain>
    </source>
</reference>
<accession>A0A2Z6QE52</accession>
<comment type="caution">
    <text evidence="1">The sequence shown here is derived from an EMBL/GenBank/DDBJ whole genome shotgun (WGS) entry which is preliminary data.</text>
</comment>
<name>A0A2Z6QE52_9GLOM</name>
<proteinExistence type="predicted"/>
<dbReference type="Gene3D" id="1.10.510.10">
    <property type="entry name" value="Transferase(Phosphotransferase) domain 1"/>
    <property type="match status" value="1"/>
</dbReference>
<dbReference type="SUPFAM" id="SSF56112">
    <property type="entry name" value="Protein kinase-like (PK-like)"/>
    <property type="match status" value="1"/>
</dbReference>
<evidence type="ECO:0000313" key="1">
    <source>
        <dbReference type="EMBL" id="GBB86832.1"/>
    </source>
</evidence>
<organism evidence="1 2">
    <name type="scientific">Rhizophagus clarus</name>
    <dbReference type="NCBI Taxonomy" id="94130"/>
    <lineage>
        <taxon>Eukaryota</taxon>
        <taxon>Fungi</taxon>
        <taxon>Fungi incertae sedis</taxon>
        <taxon>Mucoromycota</taxon>
        <taxon>Glomeromycotina</taxon>
        <taxon>Glomeromycetes</taxon>
        <taxon>Glomerales</taxon>
        <taxon>Glomeraceae</taxon>
        <taxon>Rhizophagus</taxon>
    </lineage>
</organism>
<keyword evidence="2" id="KW-1185">Reference proteome</keyword>